<proteinExistence type="predicted"/>
<keyword evidence="2" id="KW-1185">Reference proteome</keyword>
<sequence>MKGARWPSRKVGFGAGGLLVRNQIPPNIHRVYWPVAFKIRPVLPPREIPRHQTCRWRSLWKRDIPLRFGGEGKGFILFGVDRTGGSLISLCTSVENEFLA</sequence>
<protein>
    <submittedName>
        <fullName evidence="1">Uncharacterized protein</fullName>
    </submittedName>
</protein>
<organism evidence="1 2">
    <name type="scientific">Araneus ventricosus</name>
    <name type="common">Orbweaver spider</name>
    <name type="synonym">Epeira ventricosa</name>
    <dbReference type="NCBI Taxonomy" id="182803"/>
    <lineage>
        <taxon>Eukaryota</taxon>
        <taxon>Metazoa</taxon>
        <taxon>Ecdysozoa</taxon>
        <taxon>Arthropoda</taxon>
        <taxon>Chelicerata</taxon>
        <taxon>Arachnida</taxon>
        <taxon>Araneae</taxon>
        <taxon>Araneomorphae</taxon>
        <taxon>Entelegynae</taxon>
        <taxon>Araneoidea</taxon>
        <taxon>Araneidae</taxon>
        <taxon>Araneus</taxon>
    </lineage>
</organism>
<name>A0A4Y2CV59_ARAVE</name>
<accession>A0A4Y2CV59</accession>
<dbReference type="AlphaFoldDB" id="A0A4Y2CV59"/>
<dbReference type="EMBL" id="BGPR01000254">
    <property type="protein sequence ID" value="GBM08263.1"/>
    <property type="molecule type" value="Genomic_DNA"/>
</dbReference>
<gene>
    <name evidence="1" type="ORF">AVEN_82943_1</name>
</gene>
<comment type="caution">
    <text evidence="1">The sequence shown here is derived from an EMBL/GenBank/DDBJ whole genome shotgun (WGS) entry which is preliminary data.</text>
</comment>
<dbReference type="Proteomes" id="UP000499080">
    <property type="component" value="Unassembled WGS sequence"/>
</dbReference>
<evidence type="ECO:0000313" key="1">
    <source>
        <dbReference type="EMBL" id="GBM08263.1"/>
    </source>
</evidence>
<reference evidence="1 2" key="1">
    <citation type="journal article" date="2019" name="Sci. Rep.">
        <title>Orb-weaving spider Araneus ventricosus genome elucidates the spidroin gene catalogue.</title>
        <authorList>
            <person name="Kono N."/>
            <person name="Nakamura H."/>
            <person name="Ohtoshi R."/>
            <person name="Moran D.A.P."/>
            <person name="Shinohara A."/>
            <person name="Yoshida Y."/>
            <person name="Fujiwara M."/>
            <person name="Mori M."/>
            <person name="Tomita M."/>
            <person name="Arakawa K."/>
        </authorList>
    </citation>
    <scope>NUCLEOTIDE SEQUENCE [LARGE SCALE GENOMIC DNA]</scope>
</reference>
<evidence type="ECO:0000313" key="2">
    <source>
        <dbReference type="Proteomes" id="UP000499080"/>
    </source>
</evidence>